<feature type="transmembrane region" description="Helical" evidence="6">
    <location>
        <begin position="69"/>
        <end position="89"/>
    </location>
</feature>
<feature type="transmembrane region" description="Helical" evidence="6">
    <location>
        <begin position="243"/>
        <end position="262"/>
    </location>
</feature>
<dbReference type="AlphaFoldDB" id="A0A921AVF3"/>
<dbReference type="SUPFAM" id="SSF103481">
    <property type="entry name" value="Multidrug resistance efflux transporter EmrE"/>
    <property type="match status" value="2"/>
</dbReference>
<feature type="transmembrane region" description="Helical" evidence="6">
    <location>
        <begin position="150"/>
        <end position="169"/>
    </location>
</feature>
<dbReference type="Proteomes" id="UP000698963">
    <property type="component" value="Unassembled WGS sequence"/>
</dbReference>
<dbReference type="GO" id="GO:0005886">
    <property type="term" value="C:plasma membrane"/>
    <property type="evidence" value="ECO:0007669"/>
    <property type="project" value="UniProtKB-SubCell"/>
</dbReference>
<feature type="domain" description="EamA" evidence="7">
    <location>
        <begin position="150"/>
        <end position="285"/>
    </location>
</feature>
<name>A0A921AVF3_9BACT</name>
<dbReference type="InterPro" id="IPR000620">
    <property type="entry name" value="EamA_dom"/>
</dbReference>
<evidence type="ECO:0000256" key="2">
    <source>
        <dbReference type="ARBA" id="ARBA00022475"/>
    </source>
</evidence>
<accession>A0A921AVF3</accession>
<feature type="transmembrane region" description="Helical" evidence="6">
    <location>
        <begin position="95"/>
        <end position="117"/>
    </location>
</feature>
<dbReference type="RefSeq" id="WP_304120973.1">
    <property type="nucleotide sequence ID" value="NZ_DYZA01000053.1"/>
</dbReference>
<dbReference type="PANTHER" id="PTHR32322:SF18">
    <property type="entry name" value="S-ADENOSYLMETHIONINE_S-ADENOSYLHOMOCYSTEINE TRANSPORTER"/>
    <property type="match status" value="1"/>
</dbReference>
<keyword evidence="4 6" id="KW-1133">Transmembrane helix</keyword>
<feature type="transmembrane region" description="Helical" evidence="6">
    <location>
        <begin position="181"/>
        <end position="199"/>
    </location>
</feature>
<reference evidence="8" key="2">
    <citation type="submission" date="2021-09" db="EMBL/GenBank/DDBJ databases">
        <authorList>
            <person name="Gilroy R."/>
        </authorList>
    </citation>
    <scope>NUCLEOTIDE SEQUENCE</scope>
    <source>
        <strain evidence="8">ChiGjej2B2-19336</strain>
    </source>
</reference>
<feature type="domain" description="EamA" evidence="7">
    <location>
        <begin position="9"/>
        <end position="140"/>
    </location>
</feature>
<evidence type="ECO:0000256" key="5">
    <source>
        <dbReference type="ARBA" id="ARBA00023136"/>
    </source>
</evidence>
<evidence type="ECO:0000259" key="7">
    <source>
        <dbReference type="Pfam" id="PF00892"/>
    </source>
</evidence>
<dbReference type="InterPro" id="IPR037185">
    <property type="entry name" value="EmrE-like"/>
</dbReference>
<evidence type="ECO:0000256" key="3">
    <source>
        <dbReference type="ARBA" id="ARBA00022692"/>
    </source>
</evidence>
<dbReference type="Pfam" id="PF00892">
    <property type="entry name" value="EamA"/>
    <property type="match status" value="2"/>
</dbReference>
<evidence type="ECO:0000256" key="1">
    <source>
        <dbReference type="ARBA" id="ARBA00004651"/>
    </source>
</evidence>
<sequence>MTIRQEKLVYLYLFLTFFLWGSLYVASKYVLDKVPPFTVSLVRYAVAFLLLFAFIRIKKYRPIEKKDYKYIFVIGFLGYFVALVLQLLGTKYSSASFASLINSLNPIVIMIMAALLLNEKLTFQKITGLTLGLAGVYAVLGGVHGGDMRAGIALSLVSVLLWSFVSILIRKISHRYPPLLITAWSMGVALACTLPVSAVELARSPVVWDGGVVLALLYMGVMCTCVAHLLWNESLSLAEAGTCSAFYPVQPLSATALGTLLLGESVSLSFWVGTALILMGVMLCLMHGRQSAAQLLRLRHIPHGAKEKR</sequence>
<dbReference type="PANTHER" id="PTHR32322">
    <property type="entry name" value="INNER MEMBRANE TRANSPORTER"/>
    <property type="match status" value="1"/>
</dbReference>
<feature type="transmembrane region" description="Helical" evidence="6">
    <location>
        <begin position="37"/>
        <end position="57"/>
    </location>
</feature>
<organism evidence="8 9">
    <name type="scientific">Mailhella massiliensis</name>
    <dbReference type="NCBI Taxonomy" id="1903261"/>
    <lineage>
        <taxon>Bacteria</taxon>
        <taxon>Pseudomonadati</taxon>
        <taxon>Thermodesulfobacteriota</taxon>
        <taxon>Desulfovibrionia</taxon>
        <taxon>Desulfovibrionales</taxon>
        <taxon>Desulfovibrionaceae</taxon>
        <taxon>Mailhella</taxon>
    </lineage>
</organism>
<protein>
    <submittedName>
        <fullName evidence="8">DMT family transporter</fullName>
    </submittedName>
</protein>
<keyword evidence="5 6" id="KW-0472">Membrane</keyword>
<comment type="caution">
    <text evidence="8">The sequence shown here is derived from an EMBL/GenBank/DDBJ whole genome shotgun (WGS) entry which is preliminary data.</text>
</comment>
<dbReference type="InterPro" id="IPR050638">
    <property type="entry name" value="AA-Vitamin_Transporters"/>
</dbReference>
<evidence type="ECO:0000256" key="6">
    <source>
        <dbReference type="SAM" id="Phobius"/>
    </source>
</evidence>
<feature type="transmembrane region" description="Helical" evidence="6">
    <location>
        <begin position="9"/>
        <end position="31"/>
    </location>
</feature>
<feature type="transmembrane region" description="Helical" evidence="6">
    <location>
        <begin position="126"/>
        <end position="144"/>
    </location>
</feature>
<keyword evidence="3 6" id="KW-0812">Transmembrane</keyword>
<keyword evidence="2" id="KW-1003">Cell membrane</keyword>
<dbReference type="EMBL" id="DYZA01000053">
    <property type="protein sequence ID" value="HJD96569.1"/>
    <property type="molecule type" value="Genomic_DNA"/>
</dbReference>
<evidence type="ECO:0000313" key="8">
    <source>
        <dbReference type="EMBL" id="HJD96569.1"/>
    </source>
</evidence>
<feature type="transmembrane region" description="Helical" evidence="6">
    <location>
        <begin position="211"/>
        <end position="231"/>
    </location>
</feature>
<feature type="transmembrane region" description="Helical" evidence="6">
    <location>
        <begin position="268"/>
        <end position="288"/>
    </location>
</feature>
<gene>
    <name evidence="8" type="ORF">K8W16_02840</name>
</gene>
<comment type="subcellular location">
    <subcellularLocation>
        <location evidence="1">Cell membrane</location>
        <topology evidence="1">Multi-pass membrane protein</topology>
    </subcellularLocation>
</comment>
<proteinExistence type="predicted"/>
<evidence type="ECO:0000256" key="4">
    <source>
        <dbReference type="ARBA" id="ARBA00022989"/>
    </source>
</evidence>
<reference evidence="8" key="1">
    <citation type="journal article" date="2021" name="PeerJ">
        <title>Extensive microbial diversity within the chicken gut microbiome revealed by metagenomics and culture.</title>
        <authorList>
            <person name="Gilroy R."/>
            <person name="Ravi A."/>
            <person name="Getino M."/>
            <person name="Pursley I."/>
            <person name="Horton D.L."/>
            <person name="Alikhan N.F."/>
            <person name="Baker D."/>
            <person name="Gharbi K."/>
            <person name="Hall N."/>
            <person name="Watson M."/>
            <person name="Adriaenssens E.M."/>
            <person name="Foster-Nyarko E."/>
            <person name="Jarju S."/>
            <person name="Secka A."/>
            <person name="Antonio M."/>
            <person name="Oren A."/>
            <person name="Chaudhuri R.R."/>
            <person name="La Ragione R."/>
            <person name="Hildebrand F."/>
            <person name="Pallen M.J."/>
        </authorList>
    </citation>
    <scope>NUCLEOTIDE SEQUENCE</scope>
    <source>
        <strain evidence="8">ChiGjej2B2-19336</strain>
    </source>
</reference>
<evidence type="ECO:0000313" key="9">
    <source>
        <dbReference type="Proteomes" id="UP000698963"/>
    </source>
</evidence>